<name>A0A3D9SPG3_9BACL</name>
<dbReference type="OrthoDB" id="1891864at2"/>
<evidence type="ECO:0000313" key="10">
    <source>
        <dbReference type="Proteomes" id="UP000256304"/>
    </source>
</evidence>
<feature type="transmembrane region" description="Helical" evidence="8">
    <location>
        <begin position="143"/>
        <end position="165"/>
    </location>
</feature>
<organism evidence="9 10">
    <name type="scientific">Paenibacillus taihuensis</name>
    <dbReference type="NCBI Taxonomy" id="1156355"/>
    <lineage>
        <taxon>Bacteria</taxon>
        <taxon>Bacillati</taxon>
        <taxon>Bacillota</taxon>
        <taxon>Bacilli</taxon>
        <taxon>Bacillales</taxon>
        <taxon>Paenibacillaceae</taxon>
        <taxon>Paenibacillus</taxon>
    </lineage>
</organism>
<evidence type="ECO:0000256" key="3">
    <source>
        <dbReference type="ARBA" id="ARBA00022448"/>
    </source>
</evidence>
<feature type="transmembrane region" description="Helical" evidence="8">
    <location>
        <begin position="12"/>
        <end position="30"/>
    </location>
</feature>
<keyword evidence="6 8" id="KW-1133">Transmembrane helix</keyword>
<keyword evidence="10" id="KW-1185">Reference proteome</keyword>
<keyword evidence="5 8" id="KW-0812">Transmembrane</keyword>
<feature type="transmembrane region" description="Helical" evidence="8">
    <location>
        <begin position="185"/>
        <end position="207"/>
    </location>
</feature>
<evidence type="ECO:0000256" key="2">
    <source>
        <dbReference type="ARBA" id="ARBA00007998"/>
    </source>
</evidence>
<feature type="transmembrane region" description="Helical" evidence="8">
    <location>
        <begin position="338"/>
        <end position="358"/>
    </location>
</feature>
<reference evidence="9 10" key="1">
    <citation type="submission" date="2018-08" db="EMBL/GenBank/DDBJ databases">
        <title>Genomic Encyclopedia of Type Strains, Phase III (KMG-III): the genomes of soil and plant-associated and newly described type strains.</title>
        <authorList>
            <person name="Whitman W."/>
        </authorList>
    </citation>
    <scope>NUCLEOTIDE SEQUENCE [LARGE SCALE GENOMIC DNA]</scope>
    <source>
        <strain evidence="9 10">CGMCC 1.10966</strain>
    </source>
</reference>
<comment type="similarity">
    <text evidence="2">Belongs to the amino acid-polyamine-organocation (APC) superfamily. Spore germination protein (SGP) (TC 2.A.3.9) family.</text>
</comment>
<evidence type="ECO:0000256" key="1">
    <source>
        <dbReference type="ARBA" id="ARBA00004141"/>
    </source>
</evidence>
<feature type="transmembrane region" description="Helical" evidence="8">
    <location>
        <begin position="113"/>
        <end position="131"/>
    </location>
</feature>
<dbReference type="PANTHER" id="PTHR34975:SF2">
    <property type="entry name" value="SPORE GERMINATION PROTEIN A2"/>
    <property type="match status" value="1"/>
</dbReference>
<protein>
    <submittedName>
        <fullName evidence="9">Spore germination protein KB</fullName>
    </submittedName>
</protein>
<evidence type="ECO:0000313" key="9">
    <source>
        <dbReference type="EMBL" id="REE91576.1"/>
    </source>
</evidence>
<dbReference type="Proteomes" id="UP000256304">
    <property type="component" value="Unassembled WGS sequence"/>
</dbReference>
<gene>
    <name evidence="9" type="ORF">A8990_10484</name>
</gene>
<evidence type="ECO:0000256" key="6">
    <source>
        <dbReference type="ARBA" id="ARBA00022989"/>
    </source>
</evidence>
<evidence type="ECO:0000256" key="7">
    <source>
        <dbReference type="ARBA" id="ARBA00023136"/>
    </source>
</evidence>
<feature type="transmembrane region" description="Helical" evidence="8">
    <location>
        <begin position="66"/>
        <end position="93"/>
    </location>
</feature>
<dbReference type="RefSeq" id="WP_116187919.1">
    <property type="nucleotide sequence ID" value="NZ_QTTN01000004.1"/>
</dbReference>
<dbReference type="PANTHER" id="PTHR34975">
    <property type="entry name" value="SPORE GERMINATION PROTEIN A2"/>
    <property type="match status" value="1"/>
</dbReference>
<dbReference type="NCBIfam" id="TIGR00912">
    <property type="entry name" value="2A0309"/>
    <property type="match status" value="1"/>
</dbReference>
<dbReference type="GO" id="GO:0009847">
    <property type="term" value="P:spore germination"/>
    <property type="evidence" value="ECO:0007669"/>
    <property type="project" value="InterPro"/>
</dbReference>
<proteinExistence type="inferred from homology"/>
<sequence length="364" mass="41061">MSQERINSFQLFSVMFLFEIGSAILVGLAADAHQDAWMSVFLATGLGCILYLVYTKLAELYPSKTLIQYLQSILGSVLGWLIGLAYVVYFIYIASRVLRDFEELLVITAYRSSTLWTIGIIMVICVMYAAHQGLEVFFRIAELCFFIIVFMLLSLVILEFASDIMKSHHFLPVLEHGWDPVLKSIFPTTLTFPFGELIAFTMLLPFLNKQEQAKKAGMTAIAVSGLFLTLFTILNIAVLGANVIERSAFPFLTAGSYIDISHFVQRLDTVVIICMVILGFVKITVYFYCAMIGAAQLFKLKERKNVIYPIGVMVLISSLIIAPTYIHHIYEGVKIVPYYLHLPLQIVVPVLLLLIAWIRHKAMN</sequence>
<comment type="caution">
    <text evidence="9">The sequence shown here is derived from an EMBL/GenBank/DDBJ whole genome shotgun (WGS) entry which is preliminary data.</text>
</comment>
<evidence type="ECO:0000256" key="5">
    <source>
        <dbReference type="ARBA" id="ARBA00022692"/>
    </source>
</evidence>
<dbReference type="EMBL" id="QTTN01000004">
    <property type="protein sequence ID" value="REE91576.1"/>
    <property type="molecule type" value="Genomic_DNA"/>
</dbReference>
<dbReference type="InterPro" id="IPR004761">
    <property type="entry name" value="Spore_GerAB"/>
</dbReference>
<evidence type="ECO:0000256" key="4">
    <source>
        <dbReference type="ARBA" id="ARBA00022544"/>
    </source>
</evidence>
<feature type="transmembrane region" description="Helical" evidence="8">
    <location>
        <begin position="306"/>
        <end position="326"/>
    </location>
</feature>
<keyword evidence="7 8" id="KW-0472">Membrane</keyword>
<evidence type="ECO:0000256" key="8">
    <source>
        <dbReference type="SAM" id="Phobius"/>
    </source>
</evidence>
<comment type="subcellular location">
    <subcellularLocation>
        <location evidence="1">Membrane</location>
        <topology evidence="1">Multi-pass membrane protein</topology>
    </subcellularLocation>
</comment>
<dbReference type="AlphaFoldDB" id="A0A3D9SPG3"/>
<feature type="transmembrane region" description="Helical" evidence="8">
    <location>
        <begin position="219"/>
        <end position="244"/>
    </location>
</feature>
<keyword evidence="3" id="KW-0813">Transport</keyword>
<accession>A0A3D9SPG3</accession>
<keyword evidence="4" id="KW-0309">Germination</keyword>
<feature type="transmembrane region" description="Helical" evidence="8">
    <location>
        <begin position="270"/>
        <end position="294"/>
    </location>
</feature>
<feature type="transmembrane region" description="Helical" evidence="8">
    <location>
        <begin position="36"/>
        <end position="54"/>
    </location>
</feature>
<dbReference type="Pfam" id="PF03845">
    <property type="entry name" value="Spore_permease"/>
    <property type="match status" value="1"/>
</dbReference>
<dbReference type="GO" id="GO:0016020">
    <property type="term" value="C:membrane"/>
    <property type="evidence" value="ECO:0007669"/>
    <property type="project" value="UniProtKB-SubCell"/>
</dbReference>